<name>A0A1Q9D1L0_SYMMI</name>
<evidence type="ECO:0000256" key="1">
    <source>
        <dbReference type="SAM" id="MobiDB-lite"/>
    </source>
</evidence>
<dbReference type="EMBL" id="LSRX01000778">
    <property type="protein sequence ID" value="OLP89070.1"/>
    <property type="molecule type" value="Genomic_DNA"/>
</dbReference>
<organism evidence="2 3">
    <name type="scientific">Symbiodinium microadriaticum</name>
    <name type="common">Dinoflagellate</name>
    <name type="synonym">Zooxanthella microadriatica</name>
    <dbReference type="NCBI Taxonomy" id="2951"/>
    <lineage>
        <taxon>Eukaryota</taxon>
        <taxon>Sar</taxon>
        <taxon>Alveolata</taxon>
        <taxon>Dinophyceae</taxon>
        <taxon>Suessiales</taxon>
        <taxon>Symbiodiniaceae</taxon>
        <taxon>Symbiodinium</taxon>
    </lineage>
</organism>
<proteinExistence type="predicted"/>
<gene>
    <name evidence="2" type="ORF">AK812_SmicGene29485</name>
</gene>
<sequence length="238" mass="25644">MSEQFDAVLPKAVKQENPEFDRSSSAEEAAEESGQPDQEVAQIHDAGPGAKGAGDISSVTLKAATIAVSDGYLERWWDEKDGAGPEVLPARPAIGSCSVGAFREVPGAAVGSSFANADCSVERPGPTQLPPHDSCARVQDEDGIRQLRELKTPCRALDLAGQKARRREEVQGDLVSVSAERFINNLITIKNYVEALPGDQKFLSLVMLEGGKTFWVESEDRFAYPKESGRCLARDKPG</sequence>
<feature type="region of interest" description="Disordered" evidence="1">
    <location>
        <begin position="1"/>
        <end position="55"/>
    </location>
</feature>
<reference evidence="2 3" key="1">
    <citation type="submission" date="2016-02" db="EMBL/GenBank/DDBJ databases">
        <title>Genome analysis of coral dinoflagellate symbionts highlights evolutionary adaptations to a symbiotic lifestyle.</title>
        <authorList>
            <person name="Aranda M."/>
            <person name="Li Y."/>
            <person name="Liew Y.J."/>
            <person name="Baumgarten S."/>
            <person name="Simakov O."/>
            <person name="Wilson M."/>
            <person name="Piel J."/>
            <person name="Ashoor H."/>
            <person name="Bougouffa S."/>
            <person name="Bajic V.B."/>
            <person name="Ryu T."/>
            <person name="Ravasi T."/>
            <person name="Bayer T."/>
            <person name="Micklem G."/>
            <person name="Kim H."/>
            <person name="Bhak J."/>
            <person name="Lajeunesse T.C."/>
            <person name="Voolstra C.R."/>
        </authorList>
    </citation>
    <scope>NUCLEOTIDE SEQUENCE [LARGE SCALE GENOMIC DNA]</scope>
    <source>
        <strain evidence="2 3">CCMP2467</strain>
    </source>
</reference>
<dbReference type="AlphaFoldDB" id="A0A1Q9D1L0"/>
<evidence type="ECO:0000313" key="2">
    <source>
        <dbReference type="EMBL" id="OLP89070.1"/>
    </source>
</evidence>
<comment type="caution">
    <text evidence="2">The sequence shown here is derived from an EMBL/GenBank/DDBJ whole genome shotgun (WGS) entry which is preliminary data.</text>
</comment>
<protein>
    <submittedName>
        <fullName evidence="2">Uncharacterized protein</fullName>
    </submittedName>
</protein>
<accession>A0A1Q9D1L0</accession>
<keyword evidence="3" id="KW-1185">Reference proteome</keyword>
<feature type="compositionally biased region" description="Basic and acidic residues" evidence="1">
    <location>
        <begin position="13"/>
        <end position="25"/>
    </location>
</feature>
<evidence type="ECO:0000313" key="3">
    <source>
        <dbReference type="Proteomes" id="UP000186817"/>
    </source>
</evidence>
<dbReference type="OrthoDB" id="464589at2759"/>
<dbReference type="Proteomes" id="UP000186817">
    <property type="component" value="Unassembled WGS sequence"/>
</dbReference>